<dbReference type="OrthoDB" id="10025998at2759"/>
<dbReference type="eggNOG" id="ENOG502QW4V">
    <property type="taxonomic scope" value="Eukaryota"/>
</dbReference>
<dbReference type="InParanoid" id="W3X4J1"/>
<evidence type="ECO:0000259" key="1">
    <source>
        <dbReference type="Pfam" id="PF18922"/>
    </source>
</evidence>
<accession>W3X4J1</accession>
<dbReference type="Pfam" id="PF18922">
    <property type="entry name" value="DUF5672"/>
    <property type="match status" value="1"/>
</dbReference>
<gene>
    <name evidence="2" type="ORF">PFICI_07821</name>
</gene>
<proteinExistence type="predicted"/>
<dbReference type="AlphaFoldDB" id="W3X4J1"/>
<reference evidence="3" key="1">
    <citation type="journal article" date="2015" name="BMC Genomics">
        <title>Genomic and transcriptomic analysis of the endophytic fungus Pestalotiopsis fici reveals its lifestyle and high potential for synthesis of natural products.</title>
        <authorList>
            <person name="Wang X."/>
            <person name="Zhang X."/>
            <person name="Liu L."/>
            <person name="Xiang M."/>
            <person name="Wang W."/>
            <person name="Sun X."/>
            <person name="Che Y."/>
            <person name="Guo L."/>
            <person name="Liu G."/>
            <person name="Guo L."/>
            <person name="Wang C."/>
            <person name="Yin W.B."/>
            <person name="Stadler M."/>
            <person name="Zhang X."/>
            <person name="Liu X."/>
        </authorList>
    </citation>
    <scope>NUCLEOTIDE SEQUENCE [LARGE SCALE GENOMIC DNA]</scope>
    <source>
        <strain evidence="3">W106-1 / CGMCC3.15140</strain>
    </source>
</reference>
<dbReference type="Proteomes" id="UP000030651">
    <property type="component" value="Unassembled WGS sequence"/>
</dbReference>
<evidence type="ECO:0000313" key="3">
    <source>
        <dbReference type="Proteomes" id="UP000030651"/>
    </source>
</evidence>
<dbReference type="HOGENOM" id="CLU_048589_0_0_1"/>
<keyword evidence="3" id="KW-1185">Reference proteome</keyword>
<dbReference type="GeneID" id="19272834"/>
<dbReference type="RefSeq" id="XP_007834593.1">
    <property type="nucleotide sequence ID" value="XM_007836402.1"/>
</dbReference>
<evidence type="ECO:0000313" key="2">
    <source>
        <dbReference type="EMBL" id="ETS80292.1"/>
    </source>
</evidence>
<dbReference type="KEGG" id="pfy:PFICI_07821"/>
<organism evidence="2 3">
    <name type="scientific">Pestalotiopsis fici (strain W106-1 / CGMCC3.15140)</name>
    <dbReference type="NCBI Taxonomy" id="1229662"/>
    <lineage>
        <taxon>Eukaryota</taxon>
        <taxon>Fungi</taxon>
        <taxon>Dikarya</taxon>
        <taxon>Ascomycota</taxon>
        <taxon>Pezizomycotina</taxon>
        <taxon>Sordariomycetes</taxon>
        <taxon>Xylariomycetidae</taxon>
        <taxon>Amphisphaeriales</taxon>
        <taxon>Sporocadaceae</taxon>
        <taxon>Pestalotiopsis</taxon>
    </lineage>
</organism>
<dbReference type="InterPro" id="IPR043729">
    <property type="entry name" value="DUF5672"/>
</dbReference>
<dbReference type="STRING" id="1229662.W3X4J1"/>
<sequence length="308" mass="35179">MVLAARSSPFVGIRTLTRLTTLLVLSLAILRYTISFIPYHRPQIPSFQNTRSVYNTSKVVLLIEPRPLPYLVPQLLHMISVVPSDWHFVFIGSSESVSSVSQSHSTRYQQALGKLKLMTLPEPWYIESKEGVYRALTDRRFYEEFLPDVEWLLRYDADSILCANSGSSLNDWLGWDWVGTLGSPEDKAFSNGGLSLRKVSTIKTMLMSQRRVNDSWPEDEWFGNKIRTLPGARVAYDLKDQLAIEHAYVAGVMGFYLRDGGSVLPDTVWNDTVWKDPAQRKAIFEYCPELSLIMDMKLEVERCPPGYE</sequence>
<dbReference type="EMBL" id="KI912113">
    <property type="protein sequence ID" value="ETS80292.1"/>
    <property type="molecule type" value="Genomic_DNA"/>
</dbReference>
<name>W3X4J1_PESFW</name>
<protein>
    <recommendedName>
        <fullName evidence="1">DUF5672 domain-containing protein</fullName>
    </recommendedName>
</protein>
<feature type="domain" description="DUF5672" evidence="1">
    <location>
        <begin position="115"/>
        <end position="236"/>
    </location>
</feature>